<dbReference type="Proteomes" id="UP000637299">
    <property type="component" value="Unassembled WGS sequence"/>
</dbReference>
<dbReference type="InterPro" id="IPR000595">
    <property type="entry name" value="cNMP-bd_dom"/>
</dbReference>
<dbReference type="CDD" id="cd00038">
    <property type="entry name" value="CAP_ED"/>
    <property type="match status" value="1"/>
</dbReference>
<dbReference type="RefSeq" id="WP_191736537.1">
    <property type="nucleotide sequence ID" value="NZ_JACYFS010000002.1"/>
</dbReference>
<dbReference type="EMBL" id="JACYFS010000002">
    <property type="protein sequence ID" value="MBD8082538.1"/>
    <property type="molecule type" value="Genomic_DNA"/>
</dbReference>
<organism evidence="2 3">
    <name type="scientific">Chryseobacterium caseinilyticum</name>
    <dbReference type="NCBI Taxonomy" id="2771428"/>
    <lineage>
        <taxon>Bacteria</taxon>
        <taxon>Pseudomonadati</taxon>
        <taxon>Bacteroidota</taxon>
        <taxon>Flavobacteriia</taxon>
        <taxon>Flavobacteriales</taxon>
        <taxon>Weeksellaceae</taxon>
        <taxon>Chryseobacterium group</taxon>
        <taxon>Chryseobacterium</taxon>
    </lineage>
</organism>
<evidence type="ECO:0000313" key="3">
    <source>
        <dbReference type="Proteomes" id="UP000637299"/>
    </source>
</evidence>
<keyword evidence="3" id="KW-1185">Reference proteome</keyword>
<dbReference type="SUPFAM" id="SSF51206">
    <property type="entry name" value="cAMP-binding domain-like"/>
    <property type="match status" value="1"/>
</dbReference>
<dbReference type="Pfam" id="PF00027">
    <property type="entry name" value="cNMP_binding"/>
    <property type="match status" value="1"/>
</dbReference>
<dbReference type="Gene3D" id="2.60.120.10">
    <property type="entry name" value="Jelly Rolls"/>
    <property type="match status" value="1"/>
</dbReference>
<evidence type="ECO:0000313" key="2">
    <source>
        <dbReference type="EMBL" id="MBD8082538.1"/>
    </source>
</evidence>
<dbReference type="InterPro" id="IPR018490">
    <property type="entry name" value="cNMP-bd_dom_sf"/>
</dbReference>
<evidence type="ECO:0000259" key="1">
    <source>
        <dbReference type="PROSITE" id="PS50042"/>
    </source>
</evidence>
<sequence>MEKLLSIYRTIDGLSHEEAQYHVSKFKKIIYPKKKLILKEGTTEDYLYFIDSGIIRFFVNKTHPTEPSRQITFSFIAENMFGSAYDSFITRSPCSYNVETVQETTVYRIHFDDLQELYARSPVGNYMGRISAEHLYVRKTQREISLLVNSAEERYLNLVKTYPNFISDIPLKHIASYIGITPQALSRIRKRIALT</sequence>
<gene>
    <name evidence="2" type="ORF">IC610_08925</name>
</gene>
<comment type="caution">
    <text evidence="2">The sequence shown here is derived from an EMBL/GenBank/DDBJ whole genome shotgun (WGS) entry which is preliminary data.</text>
</comment>
<protein>
    <submittedName>
        <fullName evidence="2">Crp/Fnr family transcriptional regulator</fullName>
    </submittedName>
</protein>
<proteinExistence type="predicted"/>
<feature type="domain" description="Cyclic nucleotide-binding" evidence="1">
    <location>
        <begin position="10"/>
        <end position="117"/>
    </location>
</feature>
<accession>A0ABR8ZB38</accession>
<dbReference type="InterPro" id="IPR014710">
    <property type="entry name" value="RmlC-like_jellyroll"/>
</dbReference>
<reference evidence="2 3" key="1">
    <citation type="submission" date="2020-09" db="EMBL/GenBank/DDBJ databases">
        <title>Genome seq and assembly of Chryseobacterium sp.</title>
        <authorList>
            <person name="Chhetri G."/>
        </authorList>
    </citation>
    <scope>NUCLEOTIDE SEQUENCE [LARGE SCALE GENOMIC DNA]</scope>
    <source>
        <strain evidence="2 3">GCR10</strain>
    </source>
</reference>
<name>A0ABR8ZB38_9FLAO</name>
<dbReference type="PROSITE" id="PS50042">
    <property type="entry name" value="CNMP_BINDING_3"/>
    <property type="match status" value="1"/>
</dbReference>